<feature type="signal peptide" evidence="1">
    <location>
        <begin position="1"/>
        <end position="24"/>
    </location>
</feature>
<sequence>MKYHSLWLFVIFLCVGYNNQLVQSTQDEDSWIDPDAWGREEYLQNPQRSKTKYQSDESTVDSKCPVCKDHNHSEEAVALMYYKRLIAYLFNSDFFQVRH</sequence>
<protein>
    <submittedName>
        <fullName evidence="2">Uncharacterized protein</fullName>
    </submittedName>
</protein>
<evidence type="ECO:0000256" key="1">
    <source>
        <dbReference type="SAM" id="SignalP"/>
    </source>
</evidence>
<proteinExistence type="predicted"/>
<dbReference type="AlphaFoldDB" id="A0A034VV97"/>
<evidence type="ECO:0000313" key="2">
    <source>
        <dbReference type="EMBL" id="JAC45750.1"/>
    </source>
</evidence>
<feature type="chain" id="PRO_5001562011" evidence="1">
    <location>
        <begin position="25"/>
        <end position="99"/>
    </location>
</feature>
<name>A0A034VV97_BACDO</name>
<accession>A0A034VV97</accession>
<dbReference type="EMBL" id="GAKP01013202">
    <property type="protein sequence ID" value="JAC45750.1"/>
    <property type="molecule type" value="Transcribed_RNA"/>
</dbReference>
<dbReference type="OrthoDB" id="8061645at2759"/>
<reference evidence="2" key="1">
    <citation type="journal article" date="2014" name="BMC Genomics">
        <title>Characterizing the developmental transcriptome of the oriental fruit fly, Bactrocera dorsalis (Diptera: Tephritidae) through comparative genomic analysis with Drosophila melanogaster utilizing modENCODE datasets.</title>
        <authorList>
            <person name="Geib S.M."/>
            <person name="Calla B."/>
            <person name="Hall B."/>
            <person name="Hou S."/>
            <person name="Manoukis N.C."/>
        </authorList>
    </citation>
    <scope>NUCLEOTIDE SEQUENCE</scope>
    <source>
        <strain evidence="2">Punador</strain>
    </source>
</reference>
<organism evidence="2">
    <name type="scientific">Bactrocera dorsalis</name>
    <name type="common">Oriental fruit fly</name>
    <name type="synonym">Dacus dorsalis</name>
    <dbReference type="NCBI Taxonomy" id="27457"/>
    <lineage>
        <taxon>Eukaryota</taxon>
        <taxon>Metazoa</taxon>
        <taxon>Ecdysozoa</taxon>
        <taxon>Arthropoda</taxon>
        <taxon>Hexapoda</taxon>
        <taxon>Insecta</taxon>
        <taxon>Pterygota</taxon>
        <taxon>Neoptera</taxon>
        <taxon>Endopterygota</taxon>
        <taxon>Diptera</taxon>
        <taxon>Brachycera</taxon>
        <taxon>Muscomorpha</taxon>
        <taxon>Tephritoidea</taxon>
        <taxon>Tephritidae</taxon>
        <taxon>Bactrocera</taxon>
        <taxon>Bactrocera</taxon>
    </lineage>
</organism>
<keyword evidence="1" id="KW-0732">Signal</keyword>